<feature type="region of interest" description="Disordered" evidence="1">
    <location>
        <begin position="367"/>
        <end position="393"/>
    </location>
</feature>
<name>A0A9N7VYI6_PLEPL</name>
<reference evidence="2" key="1">
    <citation type="submission" date="2020-03" db="EMBL/GenBank/DDBJ databases">
        <authorList>
            <person name="Weist P."/>
        </authorList>
    </citation>
    <scope>NUCLEOTIDE SEQUENCE</scope>
</reference>
<keyword evidence="3" id="KW-1185">Reference proteome</keyword>
<feature type="region of interest" description="Disordered" evidence="1">
    <location>
        <begin position="164"/>
        <end position="199"/>
    </location>
</feature>
<dbReference type="AlphaFoldDB" id="A0A9N7VYI6"/>
<evidence type="ECO:0000313" key="2">
    <source>
        <dbReference type="EMBL" id="CAB1456791.1"/>
    </source>
</evidence>
<dbReference type="Proteomes" id="UP001153269">
    <property type="component" value="Unassembled WGS sequence"/>
</dbReference>
<feature type="region of interest" description="Disordered" evidence="1">
    <location>
        <begin position="1"/>
        <end position="22"/>
    </location>
</feature>
<proteinExistence type="predicted"/>
<dbReference type="EMBL" id="CADEAL010004312">
    <property type="protein sequence ID" value="CAB1456791.1"/>
    <property type="molecule type" value="Genomic_DNA"/>
</dbReference>
<gene>
    <name evidence="2" type="ORF">PLEPLA_LOCUS44585</name>
</gene>
<evidence type="ECO:0000256" key="1">
    <source>
        <dbReference type="SAM" id="MobiDB-lite"/>
    </source>
</evidence>
<accession>A0A9N7VYI6</accession>
<organism evidence="2 3">
    <name type="scientific">Pleuronectes platessa</name>
    <name type="common">European plaice</name>
    <dbReference type="NCBI Taxonomy" id="8262"/>
    <lineage>
        <taxon>Eukaryota</taxon>
        <taxon>Metazoa</taxon>
        <taxon>Chordata</taxon>
        <taxon>Craniata</taxon>
        <taxon>Vertebrata</taxon>
        <taxon>Euteleostomi</taxon>
        <taxon>Actinopterygii</taxon>
        <taxon>Neopterygii</taxon>
        <taxon>Teleostei</taxon>
        <taxon>Neoteleostei</taxon>
        <taxon>Acanthomorphata</taxon>
        <taxon>Carangaria</taxon>
        <taxon>Pleuronectiformes</taxon>
        <taxon>Pleuronectoidei</taxon>
        <taxon>Pleuronectidae</taxon>
        <taxon>Pleuronectes</taxon>
    </lineage>
</organism>
<evidence type="ECO:0000313" key="3">
    <source>
        <dbReference type="Proteomes" id="UP001153269"/>
    </source>
</evidence>
<sequence>MTNASFSTSEMQPGGTETSTCERQLESGHVSGKWGGSSAVYTSHLLLRTPSDATSHRLTDTLIKGEFQLSVSRCSYLVLLSRLERRMEVTLLIHRWCEGPQLLGCGRDLFLASCGDAGQRQGSPKEMLLSRELGEGLVPCLVMGQQVGGRGGAYRARVSSDHLIQQPPHLPRVNAPKPPEPANEGPRQTDPHDTQTNAARRMAHRNTSHVPRRECKTSCARQHLGGRCTSGRKMWRQQGEEGRAAAARFGMGARDACVNGPWLRQQFCGWKERRSEGVTLQRRRQSAIQSRALCGKAWRLHSAEGRGVVPGLKFRALRLSLVWPLALTPPLPAGHSWVPPTGVLSATCQTEPALGSGAESLAASRTLMNSPPSETAGEWEGEVIRQSPRVADP</sequence>
<protein>
    <submittedName>
        <fullName evidence="2">Uncharacterized protein</fullName>
    </submittedName>
</protein>
<comment type="caution">
    <text evidence="2">The sequence shown here is derived from an EMBL/GenBank/DDBJ whole genome shotgun (WGS) entry which is preliminary data.</text>
</comment>